<organism evidence="1 2">
    <name type="scientific">Dictyobacter formicarum</name>
    <dbReference type="NCBI Taxonomy" id="2778368"/>
    <lineage>
        <taxon>Bacteria</taxon>
        <taxon>Bacillati</taxon>
        <taxon>Chloroflexota</taxon>
        <taxon>Ktedonobacteria</taxon>
        <taxon>Ktedonobacterales</taxon>
        <taxon>Dictyobacteraceae</taxon>
        <taxon>Dictyobacter</taxon>
    </lineage>
</organism>
<protein>
    <recommendedName>
        <fullName evidence="3">Heparin-sulfate lyase N-terminal domain-containing protein</fullName>
    </recommendedName>
</protein>
<evidence type="ECO:0008006" key="3">
    <source>
        <dbReference type="Google" id="ProtNLM"/>
    </source>
</evidence>
<gene>
    <name evidence="1" type="ORF">KSZ_62160</name>
</gene>
<keyword evidence="2" id="KW-1185">Reference proteome</keyword>
<sequence length="317" mass="35973">MHPQLYYTVSSKELRADIPASSVLLSAASFCRANSRGHYYLCTPRHLSSVAAAPVKGADCGAFTATLKWGGHYRFTPAQYLRWLYVWLPQWAAILDLCCLSATRGDPGAALVAERQAWTTRMAWQFWQCYRDVPWCWVSTIQGYSLDQFEQHARDLLPLIRQMHDYYADTGWWNDDQPDTQYGNSFRVGLGSLCGRPLTFILEVIARVQAIIGRDIPLHLWGVKLKELQSGSALPGVISCDTGAWSGLFGREHKLRQASGFSVREYSWQVSYPRYAGNVKHAQQKPVQASLFIEFTHRDKMSNSTLIPFSHPNDFID</sequence>
<comment type="caution">
    <text evidence="1">The sequence shown here is derived from an EMBL/GenBank/DDBJ whole genome shotgun (WGS) entry which is preliminary data.</text>
</comment>
<dbReference type="RefSeq" id="WP_201365819.1">
    <property type="nucleotide sequence ID" value="NZ_BNJJ01000022.1"/>
</dbReference>
<dbReference type="Proteomes" id="UP000635565">
    <property type="component" value="Unassembled WGS sequence"/>
</dbReference>
<evidence type="ECO:0000313" key="1">
    <source>
        <dbReference type="EMBL" id="GHO88210.1"/>
    </source>
</evidence>
<proteinExistence type="predicted"/>
<dbReference type="EMBL" id="BNJJ01000022">
    <property type="protein sequence ID" value="GHO88210.1"/>
    <property type="molecule type" value="Genomic_DNA"/>
</dbReference>
<name>A0ABQ3VQ21_9CHLR</name>
<reference evidence="1 2" key="1">
    <citation type="journal article" date="2021" name="Int. J. Syst. Evol. Microbiol.">
        <title>Reticulibacter mediterranei gen. nov., sp. nov., within the new family Reticulibacteraceae fam. nov., and Ktedonospora formicarum gen. nov., sp. nov., Ktedonobacter robiniae sp. nov., Dictyobacter formicarum sp. nov. and Dictyobacter arantiisoli sp. nov., belonging to the class Ktedonobacteria.</title>
        <authorList>
            <person name="Yabe S."/>
            <person name="Zheng Y."/>
            <person name="Wang C.M."/>
            <person name="Sakai Y."/>
            <person name="Abe K."/>
            <person name="Yokota A."/>
            <person name="Donadio S."/>
            <person name="Cavaletti L."/>
            <person name="Monciardini P."/>
        </authorList>
    </citation>
    <scope>NUCLEOTIDE SEQUENCE [LARGE SCALE GENOMIC DNA]</scope>
    <source>
        <strain evidence="1 2">SOSP1-9</strain>
    </source>
</reference>
<evidence type="ECO:0000313" key="2">
    <source>
        <dbReference type="Proteomes" id="UP000635565"/>
    </source>
</evidence>
<accession>A0ABQ3VQ21</accession>